<dbReference type="Proteomes" id="UP000054107">
    <property type="component" value="Unassembled WGS sequence"/>
</dbReference>
<name>A0A0B7NWU4_9FUNG</name>
<evidence type="ECO:0000256" key="2">
    <source>
        <dbReference type="SAM" id="MobiDB-lite"/>
    </source>
</evidence>
<evidence type="ECO:0000313" key="4">
    <source>
        <dbReference type="EMBL" id="CEP20115.1"/>
    </source>
</evidence>
<keyword evidence="1" id="KW-0862">Zinc</keyword>
<proteinExistence type="predicted"/>
<dbReference type="GO" id="GO:0008270">
    <property type="term" value="F:zinc ion binding"/>
    <property type="evidence" value="ECO:0007669"/>
    <property type="project" value="UniProtKB-KW"/>
</dbReference>
<keyword evidence="1" id="KW-0863">Zinc-finger</keyword>
<dbReference type="Gene3D" id="4.10.1000.40">
    <property type="match status" value="2"/>
</dbReference>
<dbReference type="AlphaFoldDB" id="A0A0B7NWU4"/>
<keyword evidence="1" id="KW-0479">Metal-binding</keyword>
<dbReference type="EMBL" id="LN734207">
    <property type="protein sequence ID" value="CEP20115.1"/>
    <property type="molecule type" value="Genomic_DNA"/>
</dbReference>
<keyword evidence="5" id="KW-1185">Reference proteome</keyword>
<sequence>MNTGFWEKLKKEIHEKAVENDYCDAEDETLSNSIVAMIQAEKSPGSINEDLLSLVGLDYDLNLTDWFLERKRELESTEESAINLELLSQESCPTPERSCSKSNARDRRSRSQSNSFDYRSRSPSASFGRRRSSSRDSHERRSRSPYRHSHRSNNRYKRRYSDTYYECYSRSSSLRIDNRDKRHRIHKQSRVNVFDRLGPVKAFRNETKKIRCKYWPTCNKGIEQCKFFHPTKVCRNFPHCEKKSSECCFVHPQVNTPPVPLKPIIRIPSPFVAPQQASIMQPANHTPRALLPCHKGSQCQARNCRFLHPNNPMYYARQVCHFDGVCQNVNCVYRHTKLDSQKNTA</sequence>
<gene>
    <name evidence="4" type="primary">PARPA_14436.1 scaffold 50209</name>
</gene>
<dbReference type="PROSITE" id="PS50103">
    <property type="entry name" value="ZF_C3H1"/>
    <property type="match status" value="1"/>
</dbReference>
<dbReference type="STRING" id="35722.A0A0B7NWU4"/>
<accession>A0A0B7NWU4</accession>
<dbReference type="InterPro" id="IPR000571">
    <property type="entry name" value="Znf_CCCH"/>
</dbReference>
<organism evidence="4 5">
    <name type="scientific">Parasitella parasitica</name>
    <dbReference type="NCBI Taxonomy" id="35722"/>
    <lineage>
        <taxon>Eukaryota</taxon>
        <taxon>Fungi</taxon>
        <taxon>Fungi incertae sedis</taxon>
        <taxon>Mucoromycota</taxon>
        <taxon>Mucoromycotina</taxon>
        <taxon>Mucoromycetes</taxon>
        <taxon>Mucorales</taxon>
        <taxon>Mucorineae</taxon>
        <taxon>Mucoraceae</taxon>
        <taxon>Parasitella</taxon>
    </lineage>
</organism>
<evidence type="ECO:0000313" key="5">
    <source>
        <dbReference type="Proteomes" id="UP000054107"/>
    </source>
</evidence>
<feature type="region of interest" description="Disordered" evidence="2">
    <location>
        <begin position="92"/>
        <end position="153"/>
    </location>
</feature>
<evidence type="ECO:0000259" key="3">
    <source>
        <dbReference type="PROSITE" id="PS50103"/>
    </source>
</evidence>
<dbReference type="OrthoDB" id="438553at2759"/>
<reference evidence="4 5" key="1">
    <citation type="submission" date="2014-09" db="EMBL/GenBank/DDBJ databases">
        <authorList>
            <person name="Ellenberger Sabrina"/>
        </authorList>
    </citation>
    <scope>NUCLEOTIDE SEQUENCE [LARGE SCALE GENOMIC DNA]</scope>
    <source>
        <strain evidence="4 5">CBS 412.66</strain>
    </source>
</reference>
<feature type="domain" description="C3H1-type" evidence="3">
    <location>
        <begin position="206"/>
        <end position="232"/>
    </location>
</feature>
<feature type="zinc finger region" description="C3H1-type" evidence="1">
    <location>
        <begin position="206"/>
        <end position="232"/>
    </location>
</feature>
<evidence type="ECO:0000256" key="1">
    <source>
        <dbReference type="PROSITE-ProRule" id="PRU00723"/>
    </source>
</evidence>
<feature type="compositionally biased region" description="Basic residues" evidence="2">
    <location>
        <begin position="140"/>
        <end position="153"/>
    </location>
</feature>
<protein>
    <recommendedName>
        <fullName evidence="3">C3H1-type domain-containing protein</fullName>
    </recommendedName>
</protein>